<organism evidence="2 3">
    <name type="scientific">Cytospora leucostoma</name>
    <dbReference type="NCBI Taxonomy" id="1230097"/>
    <lineage>
        <taxon>Eukaryota</taxon>
        <taxon>Fungi</taxon>
        <taxon>Dikarya</taxon>
        <taxon>Ascomycota</taxon>
        <taxon>Pezizomycotina</taxon>
        <taxon>Sordariomycetes</taxon>
        <taxon>Sordariomycetidae</taxon>
        <taxon>Diaporthales</taxon>
        <taxon>Cytosporaceae</taxon>
        <taxon>Cytospora</taxon>
    </lineage>
</organism>
<comment type="caution">
    <text evidence="2">The sequence shown here is derived from an EMBL/GenBank/DDBJ whole genome shotgun (WGS) entry which is preliminary data.</text>
</comment>
<evidence type="ECO:0000313" key="3">
    <source>
        <dbReference type="Proteomes" id="UP000285146"/>
    </source>
</evidence>
<reference evidence="2 3" key="1">
    <citation type="submission" date="2015-09" db="EMBL/GenBank/DDBJ databases">
        <title>Host preference determinants of Valsa canker pathogens revealed by comparative genomics.</title>
        <authorList>
            <person name="Yin Z."/>
            <person name="Huang L."/>
        </authorList>
    </citation>
    <scope>NUCLEOTIDE SEQUENCE [LARGE SCALE GENOMIC DNA]</scope>
    <source>
        <strain evidence="2 3">SXYLt</strain>
    </source>
</reference>
<evidence type="ECO:0000313" key="2">
    <source>
        <dbReference type="EMBL" id="ROW16489.1"/>
    </source>
</evidence>
<evidence type="ECO:0000256" key="1">
    <source>
        <dbReference type="SAM" id="MobiDB-lite"/>
    </source>
</evidence>
<feature type="compositionally biased region" description="Acidic residues" evidence="1">
    <location>
        <begin position="398"/>
        <end position="415"/>
    </location>
</feature>
<dbReference type="InParanoid" id="A0A423XKE1"/>
<proteinExistence type="predicted"/>
<accession>A0A423XKE1</accession>
<keyword evidence="3" id="KW-1185">Reference proteome</keyword>
<protein>
    <submittedName>
        <fullName evidence="2">Uncharacterized protein</fullName>
    </submittedName>
</protein>
<name>A0A423XKE1_9PEZI</name>
<sequence>MTHWVDLPTELRQLIRDYVIQDRLFSTEQDPQSIADLATVNKEWQSEVEKVTFKSLCLAFGDYDGGQEIFATRENGSIHHARVALATVLNSRRMKYLRELTIQFQFPGSPASIGTDNVAYVCMATVHQLCSILSILHNVECPNTDKQFRTLEIDLVPVVFGSTMSINSLIWPGPVSDHLINRLVSVISETPKVAAVTSLSLCLDSLPPPISLQLIGRFPNLQQIDSTLSFDPSEIHVWKALADIIKFGLPSAGPKLSSIKFSHNCSPSDLGILSWQYNILLHQYALVQPFVNALLEYSCQLQRLEIGNLAISHELNADIFLMATMFQVNSLKIPQSSNVNICNVRETATLEICGMGNRFVVTDAWKHVAQARGLLLDIRWHSIPMLHDSIVDHSQGSEEVDGDGEDGDGEVEDYF</sequence>
<dbReference type="AlphaFoldDB" id="A0A423XKE1"/>
<dbReference type="EMBL" id="LKEB01000005">
    <property type="protein sequence ID" value="ROW16489.1"/>
    <property type="molecule type" value="Genomic_DNA"/>
</dbReference>
<gene>
    <name evidence="2" type="ORF">VPNG_02719</name>
</gene>
<dbReference type="Proteomes" id="UP000285146">
    <property type="component" value="Unassembled WGS sequence"/>
</dbReference>
<feature type="region of interest" description="Disordered" evidence="1">
    <location>
        <begin position="394"/>
        <end position="415"/>
    </location>
</feature>